<dbReference type="PROSITE" id="PS00463">
    <property type="entry name" value="ZN2_CY6_FUNGAL_1"/>
    <property type="match status" value="1"/>
</dbReference>
<evidence type="ECO:0000256" key="6">
    <source>
        <dbReference type="ARBA" id="ARBA00023242"/>
    </source>
</evidence>
<dbReference type="EMBL" id="KB446541">
    <property type="protein sequence ID" value="EME42292.1"/>
    <property type="molecule type" value="Genomic_DNA"/>
</dbReference>
<dbReference type="OMA" id="KIHVDFC"/>
<reference evidence="9 10" key="2">
    <citation type="journal article" date="2012" name="PLoS Pathog.">
        <title>Diverse lifestyles and strategies of plant pathogenesis encoded in the genomes of eighteen Dothideomycetes fungi.</title>
        <authorList>
            <person name="Ohm R.A."/>
            <person name="Feau N."/>
            <person name="Henrissat B."/>
            <person name="Schoch C.L."/>
            <person name="Horwitz B.A."/>
            <person name="Barry K.W."/>
            <person name="Condon B.J."/>
            <person name="Copeland A.C."/>
            <person name="Dhillon B."/>
            <person name="Glaser F."/>
            <person name="Hesse C.N."/>
            <person name="Kosti I."/>
            <person name="LaButti K."/>
            <person name="Lindquist E.A."/>
            <person name="Lucas S."/>
            <person name="Salamov A.A."/>
            <person name="Bradshaw R.E."/>
            <person name="Ciuffetti L."/>
            <person name="Hamelin R.C."/>
            <person name="Kema G.H.J."/>
            <person name="Lawrence C."/>
            <person name="Scott J.A."/>
            <person name="Spatafora J.W."/>
            <person name="Turgeon B.G."/>
            <person name="de Wit P.J.G.M."/>
            <person name="Zhong S."/>
            <person name="Goodwin S.B."/>
            <person name="Grigoriev I.V."/>
        </authorList>
    </citation>
    <scope>NUCLEOTIDE SEQUENCE [LARGE SCALE GENOMIC DNA]</scope>
    <source>
        <strain evidence="10">NZE10 / CBS 128990</strain>
    </source>
</reference>
<dbReference type="CDD" id="cd00067">
    <property type="entry name" value="GAL4"/>
    <property type="match status" value="1"/>
</dbReference>
<dbReference type="eggNOG" id="ENOG502QTA0">
    <property type="taxonomic scope" value="Eukaryota"/>
</dbReference>
<dbReference type="PANTHER" id="PTHR47540:SF6">
    <property type="entry name" value="ZN(II)2CYS6 TRANSCRIPTION FACTOR (EUROFUNG)"/>
    <property type="match status" value="1"/>
</dbReference>
<dbReference type="GO" id="GO:0008270">
    <property type="term" value="F:zinc ion binding"/>
    <property type="evidence" value="ECO:0007669"/>
    <property type="project" value="InterPro"/>
</dbReference>
<comment type="subcellular location">
    <subcellularLocation>
        <location evidence="1">Nucleus</location>
    </subcellularLocation>
</comment>
<keyword evidence="3" id="KW-0805">Transcription regulation</keyword>
<dbReference type="HOGENOM" id="CLU_006926_3_1_1"/>
<evidence type="ECO:0000256" key="5">
    <source>
        <dbReference type="ARBA" id="ARBA00023163"/>
    </source>
</evidence>
<dbReference type="OrthoDB" id="5464at2759"/>
<keyword evidence="10" id="KW-1185">Reference proteome</keyword>
<dbReference type="GO" id="GO:0045944">
    <property type="term" value="P:positive regulation of transcription by RNA polymerase II"/>
    <property type="evidence" value="ECO:0007669"/>
    <property type="project" value="TreeGrafter"/>
</dbReference>
<dbReference type="GO" id="GO:0000981">
    <property type="term" value="F:DNA-binding transcription factor activity, RNA polymerase II-specific"/>
    <property type="evidence" value="ECO:0007669"/>
    <property type="project" value="InterPro"/>
</dbReference>
<dbReference type="SMART" id="SM00066">
    <property type="entry name" value="GAL4"/>
    <property type="match status" value="1"/>
</dbReference>
<dbReference type="CDD" id="cd12148">
    <property type="entry name" value="fungal_TF_MHR"/>
    <property type="match status" value="1"/>
</dbReference>
<keyword evidence="5" id="KW-0804">Transcription</keyword>
<dbReference type="SUPFAM" id="SSF57701">
    <property type="entry name" value="Zn2/Cys6 DNA-binding domain"/>
    <property type="match status" value="1"/>
</dbReference>
<dbReference type="GO" id="GO:0006351">
    <property type="term" value="P:DNA-templated transcription"/>
    <property type="evidence" value="ECO:0007669"/>
    <property type="project" value="InterPro"/>
</dbReference>
<evidence type="ECO:0000256" key="7">
    <source>
        <dbReference type="SAM" id="MobiDB-lite"/>
    </source>
</evidence>
<sequence>MDDVVKNGRVRKRAPNACVRCRKQKIKCSGNVRCEQCVRRNVHCAFDDKQHKILVSQTYVAELERQVAQLPHNGGRIPPIDTIALEGGQHSPRGDAEHPVHGHAQAGLASDDIEDDHASPSEPSTQGQTAVRTTPEANLRNPLDPNHSDSFTLDTASRRFFLGVSSNWSFGRRVLRMVHEKVNHAPLPAEGLQFEGSTYDLGWDGHRRTIAIDPSSLPTSDFAMFLINAVKFHCGRLFHLFDERSFMHYFTRFYEDPGNEATYPKLWFIHFLLILAFGKAFIVGANKSKRPPGAELFVQGMQLLPDITGLYTDPVQSIEILCCAALYLQCLDLRSAAYNVIGQAFRLAVEQGLHTDMQSLHLPSATVERCREVWWTVYILDRHMTSLMGVPMSLSDDEITACLPTFAGSTKKAIALSLHVRLAKAEAVILQTVYGRGGGRSERFLQNMKGALRTIASANEQRNASFPLDLGNTSICRLTAYLHLFHHQCLILATRPLLYSFLQKRLESTKPLRVSSSHGARSLVRVCVGSAQQCLNILEALLVQGLLESFIPFDRDAAFSSAVVLNVAATVDPSLVKSKDPRLETAVAILDEMTTRGNRIAEFHKFELEQLAINLQRLQATSAAVHDGRADSTSQISPNETTSLSVAPMDVQSSEDFQTTFDNIDTILSGCNSDDGLSGEHLMAVADSLDFGQLNWLTMGDIEQPMSVGY</sequence>
<evidence type="ECO:0000313" key="9">
    <source>
        <dbReference type="EMBL" id="EME42292.1"/>
    </source>
</evidence>
<dbReference type="GO" id="GO:0043565">
    <property type="term" value="F:sequence-specific DNA binding"/>
    <property type="evidence" value="ECO:0007669"/>
    <property type="project" value="TreeGrafter"/>
</dbReference>
<evidence type="ECO:0000256" key="2">
    <source>
        <dbReference type="ARBA" id="ARBA00022723"/>
    </source>
</evidence>
<protein>
    <recommendedName>
        <fullName evidence="8">Zn(2)-C6 fungal-type domain-containing protein</fullName>
    </recommendedName>
</protein>
<keyword evidence="4" id="KW-0238">DNA-binding</keyword>
<keyword evidence="2" id="KW-0479">Metal-binding</keyword>
<dbReference type="Proteomes" id="UP000016933">
    <property type="component" value="Unassembled WGS sequence"/>
</dbReference>
<dbReference type="InterPro" id="IPR007219">
    <property type="entry name" value="XnlR_reg_dom"/>
</dbReference>
<accession>N1PIT5</accession>
<keyword evidence="6" id="KW-0539">Nucleus</keyword>
<evidence type="ECO:0000313" key="10">
    <source>
        <dbReference type="Proteomes" id="UP000016933"/>
    </source>
</evidence>
<dbReference type="PANTHER" id="PTHR47540">
    <property type="entry name" value="THIAMINE REPRESSIBLE GENES REGULATORY PROTEIN THI5"/>
    <property type="match status" value="1"/>
</dbReference>
<dbReference type="InterPro" id="IPR001138">
    <property type="entry name" value="Zn2Cys6_DnaBD"/>
</dbReference>
<feature type="compositionally biased region" description="Polar residues" evidence="7">
    <location>
        <begin position="121"/>
        <end position="136"/>
    </location>
</feature>
<dbReference type="PROSITE" id="PS50048">
    <property type="entry name" value="ZN2_CY6_FUNGAL_2"/>
    <property type="match status" value="1"/>
</dbReference>
<feature type="domain" description="Zn(2)-C6 fungal-type" evidence="8">
    <location>
        <begin position="17"/>
        <end position="46"/>
    </location>
</feature>
<dbReference type="SMART" id="SM00906">
    <property type="entry name" value="Fungal_trans"/>
    <property type="match status" value="1"/>
</dbReference>
<feature type="region of interest" description="Disordered" evidence="7">
    <location>
        <begin position="81"/>
        <end position="148"/>
    </location>
</feature>
<dbReference type="GO" id="GO:0005634">
    <property type="term" value="C:nucleus"/>
    <property type="evidence" value="ECO:0007669"/>
    <property type="project" value="UniProtKB-SubCell"/>
</dbReference>
<evidence type="ECO:0000256" key="4">
    <source>
        <dbReference type="ARBA" id="ARBA00023125"/>
    </source>
</evidence>
<dbReference type="InterPro" id="IPR051711">
    <property type="entry name" value="Stress_Response_Reg"/>
</dbReference>
<dbReference type="InterPro" id="IPR036864">
    <property type="entry name" value="Zn2-C6_fun-type_DNA-bd_sf"/>
</dbReference>
<evidence type="ECO:0000256" key="1">
    <source>
        <dbReference type="ARBA" id="ARBA00004123"/>
    </source>
</evidence>
<name>N1PIT5_DOTSN</name>
<dbReference type="STRING" id="675120.N1PIT5"/>
<organism evidence="9 10">
    <name type="scientific">Dothistroma septosporum (strain NZE10 / CBS 128990)</name>
    <name type="common">Red band needle blight fungus</name>
    <name type="synonym">Mycosphaerella pini</name>
    <dbReference type="NCBI Taxonomy" id="675120"/>
    <lineage>
        <taxon>Eukaryota</taxon>
        <taxon>Fungi</taxon>
        <taxon>Dikarya</taxon>
        <taxon>Ascomycota</taxon>
        <taxon>Pezizomycotina</taxon>
        <taxon>Dothideomycetes</taxon>
        <taxon>Dothideomycetidae</taxon>
        <taxon>Mycosphaerellales</taxon>
        <taxon>Mycosphaerellaceae</taxon>
        <taxon>Dothistroma</taxon>
    </lineage>
</organism>
<dbReference type="Pfam" id="PF00172">
    <property type="entry name" value="Zn_clus"/>
    <property type="match status" value="1"/>
</dbReference>
<reference evidence="10" key="1">
    <citation type="journal article" date="2012" name="PLoS Genet.">
        <title>The genomes of the fungal plant pathogens Cladosporium fulvum and Dothistroma septosporum reveal adaptation to different hosts and lifestyles but also signatures of common ancestry.</title>
        <authorList>
            <person name="de Wit P.J.G.M."/>
            <person name="van der Burgt A."/>
            <person name="Oekmen B."/>
            <person name="Stergiopoulos I."/>
            <person name="Abd-Elsalam K.A."/>
            <person name="Aerts A.L."/>
            <person name="Bahkali A.H."/>
            <person name="Beenen H.G."/>
            <person name="Chettri P."/>
            <person name="Cox M.P."/>
            <person name="Datema E."/>
            <person name="de Vries R.P."/>
            <person name="Dhillon B."/>
            <person name="Ganley A.R."/>
            <person name="Griffiths S.A."/>
            <person name="Guo Y."/>
            <person name="Hamelin R.C."/>
            <person name="Henrissat B."/>
            <person name="Kabir M.S."/>
            <person name="Jashni M.K."/>
            <person name="Kema G."/>
            <person name="Klaubauf S."/>
            <person name="Lapidus A."/>
            <person name="Levasseur A."/>
            <person name="Lindquist E."/>
            <person name="Mehrabi R."/>
            <person name="Ohm R.A."/>
            <person name="Owen T.J."/>
            <person name="Salamov A."/>
            <person name="Schwelm A."/>
            <person name="Schijlen E."/>
            <person name="Sun H."/>
            <person name="van den Burg H.A."/>
            <person name="van Ham R.C.H.J."/>
            <person name="Zhang S."/>
            <person name="Goodwin S.B."/>
            <person name="Grigoriev I.V."/>
            <person name="Collemare J."/>
            <person name="Bradshaw R.E."/>
        </authorList>
    </citation>
    <scope>NUCLEOTIDE SEQUENCE [LARGE SCALE GENOMIC DNA]</scope>
    <source>
        <strain evidence="10">NZE10 / CBS 128990</strain>
    </source>
</reference>
<proteinExistence type="predicted"/>
<dbReference type="AlphaFoldDB" id="N1PIT5"/>
<evidence type="ECO:0000259" key="8">
    <source>
        <dbReference type="PROSITE" id="PS50048"/>
    </source>
</evidence>
<gene>
    <name evidence="9" type="ORF">DOTSEDRAFT_175269</name>
</gene>
<evidence type="ECO:0000256" key="3">
    <source>
        <dbReference type="ARBA" id="ARBA00023015"/>
    </source>
</evidence>
<dbReference type="Gene3D" id="4.10.240.10">
    <property type="entry name" value="Zn(2)-C6 fungal-type DNA-binding domain"/>
    <property type="match status" value="1"/>
</dbReference>
<dbReference type="Pfam" id="PF04082">
    <property type="entry name" value="Fungal_trans"/>
    <property type="match status" value="1"/>
</dbReference>